<dbReference type="EMBL" id="AK441166">
    <property type="protein sequence ID" value="BAN64960.1"/>
    <property type="molecule type" value="mRNA"/>
</dbReference>
<proteinExistence type="evidence at transcript level"/>
<reference evidence="1" key="1">
    <citation type="journal article" date="2014" name="BMC Genomics">
        <title>The Babesia bovis gene and promoter model: an update from full-length EST analysis.</title>
        <authorList>
            <person name="Yamagishi J."/>
            <person name="Wakaguri H."/>
            <person name="Yokoyama N."/>
            <person name="Yamashita R."/>
            <person name="Suzuki Y."/>
            <person name="Xuan X."/>
            <person name="Igarashi I."/>
        </authorList>
    </citation>
    <scope>NUCLEOTIDE SEQUENCE</scope>
    <source>
        <strain evidence="1">Texas</strain>
    </source>
</reference>
<evidence type="ECO:0000313" key="1">
    <source>
        <dbReference type="EMBL" id="BAN64960.1"/>
    </source>
</evidence>
<sequence length="73" mass="7652">MYPSLVELQDAEFVLISLSGVVIFRGISNGMTSKKLSLSSSSPLSEDALTGVAATLSKCPSRTFISLGVSLDK</sequence>
<name>S6C8Q4_BABBO</name>
<protein>
    <submittedName>
        <fullName evidence="1">Uncharacterized protein</fullName>
    </submittedName>
</protein>
<organism evidence="1">
    <name type="scientific">Babesia bovis</name>
    <dbReference type="NCBI Taxonomy" id="5865"/>
    <lineage>
        <taxon>Eukaryota</taxon>
        <taxon>Sar</taxon>
        <taxon>Alveolata</taxon>
        <taxon>Apicomplexa</taxon>
        <taxon>Aconoidasida</taxon>
        <taxon>Piroplasmida</taxon>
        <taxon>Babesiidae</taxon>
        <taxon>Babesia</taxon>
    </lineage>
</organism>
<accession>S6C8Q4</accession>
<dbReference type="AlphaFoldDB" id="S6C8Q4"/>